<evidence type="ECO:0000313" key="2">
    <source>
        <dbReference type="Proteomes" id="UP000026714"/>
    </source>
</evidence>
<evidence type="ECO:0000313" key="1">
    <source>
        <dbReference type="EMBL" id="KDB51367.1"/>
    </source>
</evidence>
<organism evidence="1 2">
    <name type="scientific">Sphaerotilus natans subsp. natans DSM 6575</name>
    <dbReference type="NCBI Taxonomy" id="1286631"/>
    <lineage>
        <taxon>Bacteria</taxon>
        <taxon>Pseudomonadati</taxon>
        <taxon>Pseudomonadota</taxon>
        <taxon>Betaproteobacteria</taxon>
        <taxon>Burkholderiales</taxon>
        <taxon>Sphaerotilaceae</taxon>
        <taxon>Sphaerotilus</taxon>
    </lineage>
</organism>
<dbReference type="AntiFam" id="ANF00168">
    <property type="entry name" value="Shadow ORF (opposite smc)"/>
</dbReference>
<proteinExistence type="predicted"/>
<comment type="caution">
    <text evidence="1">The sequence shown here is derived from an EMBL/GenBank/DDBJ whole genome shotgun (WGS) entry which is preliminary data.</text>
</comment>
<dbReference type="AlphaFoldDB" id="A0A059KIS0"/>
<accession>A0A059KIS0</accession>
<dbReference type="PATRIC" id="fig|1286631.3.peg.2983"/>
<sequence>MARLRRQQLDLLLHAGGARALGAGLLHGLAQPLLGRRQRLGLLLELRGQHGRLLLSLDLATGQVLELRLRLGLTLDPLRGLGLGLHQPLLAAPARVGDMADALLQPADLHRRLGQTALGDVQRVVGFVVRLAQRLQRRLGVAQLGQPRLQRVGGRQHRLAHPLLLAGGVAVLQEPELVQLERAGLLQVAEALRHLRLRLELAEIGIELAQDVLDPGQVLAGILQAALGLAAALLVLGDARSLLQEQAQLLGAALDDAADRALADDGVGARAQAGAQEHVLHVAPAHWLAVDVVLAGAVAGQHPAHRDLGVLVPLAAGARRGVVEDQLDAGARGGLALARAVEDHVLHRLAAQLAGLALAQHPAHRVHDVGLAAAVRADHAHQLARQLEMGRIGKGLEARELDRVQAHRPQVFDLKVIFPQPSITGRAR</sequence>
<dbReference type="AntiFam" id="ANF00091">
    <property type="entry name" value="Shadow ORF (opposite smc)"/>
</dbReference>
<gene>
    <name evidence="1" type="ORF">X805_30560</name>
</gene>
<dbReference type="EMBL" id="AZRA01000085">
    <property type="protein sequence ID" value="KDB51367.1"/>
    <property type="molecule type" value="Genomic_DNA"/>
</dbReference>
<protein>
    <submittedName>
        <fullName evidence="1">Uncharacterized protein</fullName>
    </submittedName>
</protein>
<dbReference type="eggNOG" id="ENOG5032YTW">
    <property type="taxonomic scope" value="Bacteria"/>
</dbReference>
<reference evidence="1 2" key="1">
    <citation type="journal article" date="2014" name="FEMS Microbiol. Ecol.">
        <title>Sphaerotilus natans encrusted with nanoball-shaped Fe(III) oxide minerals formed by nitrate-reducing mixotrophic Fe(II) oxidation.</title>
        <authorList>
            <person name="Park S."/>
            <person name="Kim D.H."/>
            <person name="Lee J.H."/>
            <person name="Hur H.G."/>
        </authorList>
    </citation>
    <scope>NUCLEOTIDE SEQUENCE [LARGE SCALE GENOMIC DNA]</scope>
    <source>
        <strain evidence="1 2">DSM 6575</strain>
    </source>
</reference>
<keyword evidence="2" id="KW-1185">Reference proteome</keyword>
<name>A0A059KIS0_9BURK</name>
<dbReference type="Proteomes" id="UP000026714">
    <property type="component" value="Unassembled WGS sequence"/>
</dbReference>